<dbReference type="InterPro" id="IPR013551">
    <property type="entry name" value="YicC-like_C"/>
</dbReference>
<keyword evidence="4" id="KW-0378">Hydrolase</keyword>
<dbReference type="GO" id="GO:0016787">
    <property type="term" value="F:hydrolase activity"/>
    <property type="evidence" value="ECO:0007669"/>
    <property type="project" value="UniProtKB-KW"/>
</dbReference>
<dbReference type="Proteomes" id="UP000309676">
    <property type="component" value="Unassembled WGS sequence"/>
</dbReference>
<dbReference type="PANTHER" id="PTHR30636">
    <property type="entry name" value="UPF0701 PROTEIN YICC"/>
    <property type="match status" value="1"/>
</dbReference>
<evidence type="ECO:0000256" key="2">
    <source>
        <dbReference type="ARBA" id="ARBA00022722"/>
    </source>
</evidence>
<dbReference type="InterPro" id="IPR013527">
    <property type="entry name" value="YicC-like_N"/>
</dbReference>
<sequence length="288" mass="31553">MTGYGHDSRSAGNLTFTVDMRSVNHRYSEVACRLPREWSHMEDRLRRLVLARVKRGRVDVSVTVERAADAPRQAAVDWALASAYVDAARQLAERFSLSDGRPSARELLAAPGVWRVAEDAPPDDAGDRLLECAESALAQLVAMREAEGRYLAEDAAGKLTAVGAAVERMRALAPAVADEYRERLRERIASALGAAPVDEQRLAAEIAYFAERSAIDEELTRLGSHAAQFAELLTSGEPVGRKLDFLLQEMNREANTIGSKANHAALSALAVDVKAELEKLREQSQNFE</sequence>
<dbReference type="OrthoDB" id="9771229at2"/>
<organism evidence="8 9">
    <name type="scientific">Paenibacillus antri</name>
    <dbReference type="NCBI Taxonomy" id="2582848"/>
    <lineage>
        <taxon>Bacteria</taxon>
        <taxon>Bacillati</taxon>
        <taxon>Bacillota</taxon>
        <taxon>Bacilli</taxon>
        <taxon>Bacillales</taxon>
        <taxon>Paenibacillaceae</taxon>
        <taxon>Paenibacillus</taxon>
    </lineage>
</organism>
<comment type="caution">
    <text evidence="8">The sequence shown here is derived from an EMBL/GenBank/DDBJ whole genome shotgun (WGS) entry which is preliminary data.</text>
</comment>
<gene>
    <name evidence="8" type="ORF">FE782_23285</name>
</gene>
<comment type="cofactor">
    <cofactor evidence="1">
        <name>a divalent metal cation</name>
        <dbReference type="ChEBI" id="CHEBI:60240"/>
    </cofactor>
</comment>
<dbReference type="Pfam" id="PF08340">
    <property type="entry name" value="YicC-like_C"/>
    <property type="match status" value="1"/>
</dbReference>
<accession>A0A5R9GB71</accession>
<keyword evidence="9" id="KW-1185">Reference proteome</keyword>
<evidence type="ECO:0000313" key="8">
    <source>
        <dbReference type="EMBL" id="TLS49973.1"/>
    </source>
</evidence>
<evidence type="ECO:0000259" key="7">
    <source>
        <dbReference type="Pfam" id="PF08340"/>
    </source>
</evidence>
<evidence type="ECO:0000259" key="6">
    <source>
        <dbReference type="Pfam" id="PF03755"/>
    </source>
</evidence>
<dbReference type="NCBIfam" id="TIGR00255">
    <property type="entry name" value="YicC/YloC family endoribonuclease"/>
    <property type="match status" value="1"/>
</dbReference>
<evidence type="ECO:0000256" key="4">
    <source>
        <dbReference type="ARBA" id="ARBA00022801"/>
    </source>
</evidence>
<dbReference type="AlphaFoldDB" id="A0A5R9GB71"/>
<feature type="domain" description="Endoribonuclease YicC-like N-terminal" evidence="6">
    <location>
        <begin position="1"/>
        <end position="152"/>
    </location>
</feature>
<evidence type="ECO:0000256" key="5">
    <source>
        <dbReference type="ARBA" id="ARBA00035648"/>
    </source>
</evidence>
<reference evidence="8 9" key="1">
    <citation type="submission" date="2019-05" db="EMBL/GenBank/DDBJ databases">
        <authorList>
            <person name="Narsing Rao M.P."/>
            <person name="Li W.J."/>
        </authorList>
    </citation>
    <scope>NUCLEOTIDE SEQUENCE [LARGE SCALE GENOMIC DNA]</scope>
    <source>
        <strain evidence="8 9">SYSU_K30003</strain>
    </source>
</reference>
<dbReference type="EMBL" id="VCIW01000018">
    <property type="protein sequence ID" value="TLS49973.1"/>
    <property type="molecule type" value="Genomic_DNA"/>
</dbReference>
<name>A0A5R9GB71_9BACL</name>
<comment type="similarity">
    <text evidence="5">Belongs to the YicC/YloC family.</text>
</comment>
<proteinExistence type="inferred from homology"/>
<dbReference type="GO" id="GO:0004521">
    <property type="term" value="F:RNA endonuclease activity"/>
    <property type="evidence" value="ECO:0007669"/>
    <property type="project" value="InterPro"/>
</dbReference>
<keyword evidence="3" id="KW-0255">Endonuclease</keyword>
<dbReference type="PANTHER" id="PTHR30636:SF3">
    <property type="entry name" value="UPF0701 PROTEIN YICC"/>
    <property type="match status" value="1"/>
</dbReference>
<evidence type="ECO:0000256" key="1">
    <source>
        <dbReference type="ARBA" id="ARBA00001968"/>
    </source>
</evidence>
<evidence type="ECO:0000256" key="3">
    <source>
        <dbReference type="ARBA" id="ARBA00022759"/>
    </source>
</evidence>
<dbReference type="InterPro" id="IPR005229">
    <property type="entry name" value="YicC/YloC-like"/>
</dbReference>
<keyword evidence="2" id="KW-0540">Nuclease</keyword>
<protein>
    <submittedName>
        <fullName evidence="8">YicC family protein</fullName>
    </submittedName>
</protein>
<feature type="domain" description="Endoribonuclease YicC-like C-terminal" evidence="7">
    <location>
        <begin position="171"/>
        <end position="288"/>
    </location>
</feature>
<evidence type="ECO:0000313" key="9">
    <source>
        <dbReference type="Proteomes" id="UP000309676"/>
    </source>
</evidence>
<dbReference type="Pfam" id="PF03755">
    <property type="entry name" value="YicC-like_N"/>
    <property type="match status" value="1"/>
</dbReference>